<proteinExistence type="predicted"/>
<evidence type="ECO:0000313" key="1">
    <source>
        <dbReference type="EMBL" id="MDP9794930.1"/>
    </source>
</evidence>
<sequence length="69" mass="7795">MGQAIIGVDPHERVLGTVRPRDLVGRTRRWLASELIHELVTIDRKIKVASRSRVANRCYPALLTTICDT</sequence>
<protein>
    <recommendedName>
        <fullName evidence="3">Transposase</fullName>
    </recommendedName>
</protein>
<keyword evidence="2" id="KW-1185">Reference proteome</keyword>
<name>A0ABT9MU10_9ACTN</name>
<gene>
    <name evidence="1" type="ORF">J2S43_003442</name>
</gene>
<evidence type="ECO:0008006" key="3">
    <source>
        <dbReference type="Google" id="ProtNLM"/>
    </source>
</evidence>
<comment type="caution">
    <text evidence="1">The sequence shown here is derived from an EMBL/GenBank/DDBJ whole genome shotgun (WGS) entry which is preliminary data.</text>
</comment>
<dbReference type="EMBL" id="JAUSRA010000001">
    <property type="protein sequence ID" value="MDP9794930.1"/>
    <property type="molecule type" value="Genomic_DNA"/>
</dbReference>
<organism evidence="1 2">
    <name type="scientific">Catenuloplanes nepalensis</name>
    <dbReference type="NCBI Taxonomy" id="587533"/>
    <lineage>
        <taxon>Bacteria</taxon>
        <taxon>Bacillati</taxon>
        <taxon>Actinomycetota</taxon>
        <taxon>Actinomycetes</taxon>
        <taxon>Micromonosporales</taxon>
        <taxon>Micromonosporaceae</taxon>
        <taxon>Catenuloplanes</taxon>
    </lineage>
</organism>
<accession>A0ABT9MU10</accession>
<dbReference type="RefSeq" id="WP_306830319.1">
    <property type="nucleotide sequence ID" value="NZ_JAUSRA010000001.1"/>
</dbReference>
<evidence type="ECO:0000313" key="2">
    <source>
        <dbReference type="Proteomes" id="UP001240984"/>
    </source>
</evidence>
<reference evidence="1 2" key="1">
    <citation type="submission" date="2023-07" db="EMBL/GenBank/DDBJ databases">
        <title>Sequencing the genomes of 1000 actinobacteria strains.</title>
        <authorList>
            <person name="Klenk H.-P."/>
        </authorList>
    </citation>
    <scope>NUCLEOTIDE SEQUENCE [LARGE SCALE GENOMIC DNA]</scope>
    <source>
        <strain evidence="1 2">DSM 44710</strain>
    </source>
</reference>
<dbReference type="Proteomes" id="UP001240984">
    <property type="component" value="Unassembled WGS sequence"/>
</dbReference>